<dbReference type="EMBL" id="VSRR010016117">
    <property type="protein sequence ID" value="MPC58937.1"/>
    <property type="molecule type" value="Genomic_DNA"/>
</dbReference>
<protein>
    <submittedName>
        <fullName evidence="1">Uncharacterized protein</fullName>
    </submittedName>
</protein>
<name>A0A5B7GNT3_PORTR</name>
<comment type="caution">
    <text evidence="1">The sequence shown here is derived from an EMBL/GenBank/DDBJ whole genome shotgun (WGS) entry which is preliminary data.</text>
</comment>
<proteinExistence type="predicted"/>
<dbReference type="AlphaFoldDB" id="A0A5B7GNT3"/>
<reference evidence="1 2" key="1">
    <citation type="submission" date="2019-05" db="EMBL/GenBank/DDBJ databases">
        <title>Another draft genome of Portunus trituberculatus and its Hox gene families provides insights of decapod evolution.</title>
        <authorList>
            <person name="Jeong J.-H."/>
            <person name="Song I."/>
            <person name="Kim S."/>
            <person name="Choi T."/>
            <person name="Kim D."/>
            <person name="Ryu S."/>
            <person name="Kim W."/>
        </authorList>
    </citation>
    <scope>NUCLEOTIDE SEQUENCE [LARGE SCALE GENOMIC DNA]</scope>
    <source>
        <tissue evidence="1">Muscle</tissue>
    </source>
</reference>
<gene>
    <name evidence="1" type="ORF">E2C01_052949</name>
</gene>
<evidence type="ECO:0000313" key="1">
    <source>
        <dbReference type="EMBL" id="MPC58937.1"/>
    </source>
</evidence>
<sequence length="79" mass="8889">MCCAAIIRCADLLSPRPHTRAPGEALSPFHRHTATVEQGHELRLLLVHVTVSLWFGWTGECRPRPALFRMQGVEEGRKS</sequence>
<dbReference type="Proteomes" id="UP000324222">
    <property type="component" value="Unassembled WGS sequence"/>
</dbReference>
<evidence type="ECO:0000313" key="2">
    <source>
        <dbReference type="Proteomes" id="UP000324222"/>
    </source>
</evidence>
<accession>A0A5B7GNT3</accession>
<keyword evidence="2" id="KW-1185">Reference proteome</keyword>
<organism evidence="1 2">
    <name type="scientific">Portunus trituberculatus</name>
    <name type="common">Swimming crab</name>
    <name type="synonym">Neptunus trituberculatus</name>
    <dbReference type="NCBI Taxonomy" id="210409"/>
    <lineage>
        <taxon>Eukaryota</taxon>
        <taxon>Metazoa</taxon>
        <taxon>Ecdysozoa</taxon>
        <taxon>Arthropoda</taxon>
        <taxon>Crustacea</taxon>
        <taxon>Multicrustacea</taxon>
        <taxon>Malacostraca</taxon>
        <taxon>Eumalacostraca</taxon>
        <taxon>Eucarida</taxon>
        <taxon>Decapoda</taxon>
        <taxon>Pleocyemata</taxon>
        <taxon>Brachyura</taxon>
        <taxon>Eubrachyura</taxon>
        <taxon>Portunoidea</taxon>
        <taxon>Portunidae</taxon>
        <taxon>Portuninae</taxon>
        <taxon>Portunus</taxon>
    </lineage>
</organism>